<feature type="signal peptide" evidence="2">
    <location>
        <begin position="1"/>
        <end position="29"/>
    </location>
</feature>
<reference evidence="3" key="2">
    <citation type="submission" date="2015-03" db="UniProtKB">
        <authorList>
            <consortium name="EnsemblPlants"/>
        </authorList>
    </citation>
    <scope>IDENTIFICATION</scope>
</reference>
<keyword evidence="4" id="KW-1185">Reference proteome</keyword>
<evidence type="ECO:0008006" key="5">
    <source>
        <dbReference type="Google" id="ProtNLM"/>
    </source>
</evidence>
<dbReference type="Proteomes" id="UP000032141">
    <property type="component" value="Chromosome C9"/>
</dbReference>
<proteinExistence type="predicted"/>
<feature type="compositionally biased region" description="Polar residues" evidence="1">
    <location>
        <begin position="276"/>
        <end position="285"/>
    </location>
</feature>
<dbReference type="Gramene" id="Bo9g009870.1">
    <property type="protein sequence ID" value="Bo9g009870.1"/>
    <property type="gene ID" value="Bo9g009870"/>
</dbReference>
<feature type="region of interest" description="Disordered" evidence="1">
    <location>
        <begin position="255"/>
        <end position="294"/>
    </location>
</feature>
<accession>A0A0D3E0Y2</accession>
<name>A0A0D3E0Y2_BRAOL</name>
<feature type="chain" id="PRO_5002274851" description="Myb-like domain-containing protein" evidence="2">
    <location>
        <begin position="30"/>
        <end position="294"/>
    </location>
</feature>
<dbReference type="EnsemblPlants" id="Bo9g009870.1">
    <property type="protein sequence ID" value="Bo9g009870.1"/>
    <property type="gene ID" value="Bo9g009870"/>
</dbReference>
<organism evidence="3 4">
    <name type="scientific">Brassica oleracea var. oleracea</name>
    <dbReference type="NCBI Taxonomy" id="109376"/>
    <lineage>
        <taxon>Eukaryota</taxon>
        <taxon>Viridiplantae</taxon>
        <taxon>Streptophyta</taxon>
        <taxon>Embryophyta</taxon>
        <taxon>Tracheophyta</taxon>
        <taxon>Spermatophyta</taxon>
        <taxon>Magnoliopsida</taxon>
        <taxon>eudicotyledons</taxon>
        <taxon>Gunneridae</taxon>
        <taxon>Pentapetalae</taxon>
        <taxon>rosids</taxon>
        <taxon>malvids</taxon>
        <taxon>Brassicales</taxon>
        <taxon>Brassicaceae</taxon>
        <taxon>Brassiceae</taxon>
        <taxon>Brassica</taxon>
    </lineage>
</organism>
<protein>
    <recommendedName>
        <fullName evidence="5">Myb-like domain-containing protein</fullName>
    </recommendedName>
</protein>
<dbReference type="AlphaFoldDB" id="A0A0D3E0Y2"/>
<evidence type="ECO:0000313" key="3">
    <source>
        <dbReference type="EnsemblPlants" id="Bo9g009870.1"/>
    </source>
</evidence>
<evidence type="ECO:0000313" key="4">
    <source>
        <dbReference type="Proteomes" id="UP000032141"/>
    </source>
</evidence>
<reference evidence="3 4" key="1">
    <citation type="journal article" date="2014" name="Genome Biol.">
        <title>Transcriptome and methylome profiling reveals relics of genome dominance in the mesopolyploid Brassica oleracea.</title>
        <authorList>
            <person name="Parkin I.A."/>
            <person name="Koh C."/>
            <person name="Tang H."/>
            <person name="Robinson S.J."/>
            <person name="Kagale S."/>
            <person name="Clarke W.E."/>
            <person name="Town C.D."/>
            <person name="Nixon J."/>
            <person name="Krishnakumar V."/>
            <person name="Bidwell S.L."/>
            <person name="Denoeud F."/>
            <person name="Belcram H."/>
            <person name="Links M.G."/>
            <person name="Just J."/>
            <person name="Clarke C."/>
            <person name="Bender T."/>
            <person name="Huebert T."/>
            <person name="Mason A.S."/>
            <person name="Pires J.C."/>
            <person name="Barker G."/>
            <person name="Moore J."/>
            <person name="Walley P.G."/>
            <person name="Manoli S."/>
            <person name="Batley J."/>
            <person name="Edwards D."/>
            <person name="Nelson M.N."/>
            <person name="Wang X."/>
            <person name="Paterson A.H."/>
            <person name="King G."/>
            <person name="Bancroft I."/>
            <person name="Chalhoub B."/>
            <person name="Sharpe A.G."/>
        </authorList>
    </citation>
    <scope>NUCLEOTIDE SEQUENCE</scope>
    <source>
        <strain evidence="3 4">cv. TO1000</strain>
    </source>
</reference>
<dbReference type="HOGENOM" id="CLU_012390_0_3_1"/>
<dbReference type="PANTHER" id="PTHR45023">
    <property type="match status" value="1"/>
</dbReference>
<keyword evidence="2" id="KW-0732">Signal</keyword>
<evidence type="ECO:0000256" key="2">
    <source>
        <dbReference type="SAM" id="SignalP"/>
    </source>
</evidence>
<dbReference type="PANTHER" id="PTHR45023:SF4">
    <property type="entry name" value="GLYCINE-RICH PROTEIN-RELATED"/>
    <property type="match status" value="1"/>
</dbReference>
<sequence length="294" mass="32591">MDRHPAPTTAPSVLTALLRFVVLSPPEEGSKSTTIDDSLCPDGVYSVCSCLLPQKNDLKPPQSTTLSVLIVSLPSSLVFFRSLRRLLRRVSSVGLSALAHDVFSLEITSREWLLNLVVEDDVKRLTLYELSTAKHFFRLSLNTSKDPVVGNEQKAGAFWKRIADYFAASPKVEISGAREAIQCKQRWQKMNDLVCKFCGAYAAATRQKTSGQSEDDVVKMAHVIFYNDHKIKFNLHHAWEELKNDQKWCALASSKIDGPQSSSAKKRKCEDGGEEASSQATTNGDHPTKRPPGV</sequence>
<evidence type="ECO:0000256" key="1">
    <source>
        <dbReference type="SAM" id="MobiDB-lite"/>
    </source>
</evidence>